<dbReference type="InterPro" id="IPR013325">
    <property type="entry name" value="RNA_pol_sigma_r2"/>
</dbReference>
<dbReference type="Proteomes" id="UP000601108">
    <property type="component" value="Unassembled WGS sequence"/>
</dbReference>
<keyword evidence="2" id="KW-0805">Transcription regulation</keyword>
<dbReference type="SUPFAM" id="SSF88659">
    <property type="entry name" value="Sigma3 and sigma4 domains of RNA polymerase sigma factors"/>
    <property type="match status" value="1"/>
</dbReference>
<dbReference type="EMBL" id="BMWS01000029">
    <property type="protein sequence ID" value="GGX30283.1"/>
    <property type="molecule type" value="Genomic_DNA"/>
</dbReference>
<feature type="domain" description="RNA polymerase sigma factor 70 region 4 type 2" evidence="7">
    <location>
        <begin position="150"/>
        <end position="199"/>
    </location>
</feature>
<evidence type="ECO:0000256" key="3">
    <source>
        <dbReference type="ARBA" id="ARBA00023082"/>
    </source>
</evidence>
<keyword evidence="5" id="KW-0804">Transcription</keyword>
<keyword evidence="4" id="KW-0238">DNA-binding</keyword>
<dbReference type="InterPro" id="IPR007627">
    <property type="entry name" value="RNA_pol_sigma70_r2"/>
</dbReference>
<dbReference type="InterPro" id="IPR036388">
    <property type="entry name" value="WH-like_DNA-bd_sf"/>
</dbReference>
<dbReference type="InterPro" id="IPR013324">
    <property type="entry name" value="RNA_pol_sigma_r3/r4-like"/>
</dbReference>
<dbReference type="Pfam" id="PF08281">
    <property type="entry name" value="Sigma70_r4_2"/>
    <property type="match status" value="1"/>
</dbReference>
<proteinExistence type="inferred from homology"/>
<dbReference type="SUPFAM" id="SSF88946">
    <property type="entry name" value="Sigma2 domain of RNA polymerase sigma factors"/>
    <property type="match status" value="1"/>
</dbReference>
<dbReference type="GO" id="GO:0006352">
    <property type="term" value="P:DNA-templated transcription initiation"/>
    <property type="evidence" value="ECO:0007669"/>
    <property type="project" value="InterPro"/>
</dbReference>
<reference evidence="8 9" key="1">
    <citation type="journal article" date="2014" name="Int. J. Syst. Evol. Microbiol.">
        <title>Complete genome sequence of Corynebacterium casei LMG S-19264T (=DSM 44701T), isolated from a smear-ripened cheese.</title>
        <authorList>
            <consortium name="US DOE Joint Genome Institute (JGI-PGF)"/>
            <person name="Walter F."/>
            <person name="Albersmeier A."/>
            <person name="Kalinowski J."/>
            <person name="Ruckert C."/>
        </authorList>
    </citation>
    <scope>NUCLEOTIDE SEQUENCE [LARGE SCALE GENOMIC DNA]</scope>
    <source>
        <strain evidence="8 9">KCTC 12285</strain>
    </source>
</reference>
<feature type="domain" description="RNA polymerase sigma-70 region 2" evidence="6">
    <location>
        <begin position="47"/>
        <end position="111"/>
    </location>
</feature>
<dbReference type="PANTHER" id="PTHR43133">
    <property type="entry name" value="RNA POLYMERASE ECF-TYPE SIGMA FACTO"/>
    <property type="match status" value="1"/>
</dbReference>
<dbReference type="PANTHER" id="PTHR43133:SF8">
    <property type="entry name" value="RNA POLYMERASE SIGMA FACTOR HI_1459-RELATED"/>
    <property type="match status" value="1"/>
</dbReference>
<dbReference type="InterPro" id="IPR013249">
    <property type="entry name" value="RNA_pol_sigma70_r4_t2"/>
</dbReference>
<dbReference type="NCBIfam" id="TIGR02937">
    <property type="entry name" value="sigma70-ECF"/>
    <property type="match status" value="1"/>
</dbReference>
<dbReference type="InterPro" id="IPR039425">
    <property type="entry name" value="RNA_pol_sigma-70-like"/>
</dbReference>
<evidence type="ECO:0000256" key="1">
    <source>
        <dbReference type="ARBA" id="ARBA00010641"/>
    </source>
</evidence>
<comment type="caution">
    <text evidence="8">The sequence shown here is derived from an EMBL/GenBank/DDBJ whole genome shotgun (WGS) entry which is preliminary data.</text>
</comment>
<sequence>MTLLKRLFFVLIHKKPSSILKDFKTMTDEELVDKIGSSQNPLLFSTLYDRYSKKIYNKCYSFTKNEEEAKDLTQDVFLKLFTKLHTFKGNSKFSTWLYAFTYNFCINYLKRDPLRKMESLSDTIEKHEYHLFENEDVNDEQLFEIKVSKLEKILNTIDPEDKAILLLKYQDEISVKDLQVILNIGESAVKMRLKRAKIKVVQAHNKMKL</sequence>
<evidence type="ECO:0000259" key="6">
    <source>
        <dbReference type="Pfam" id="PF04542"/>
    </source>
</evidence>
<dbReference type="GO" id="GO:0016987">
    <property type="term" value="F:sigma factor activity"/>
    <property type="evidence" value="ECO:0007669"/>
    <property type="project" value="UniProtKB-KW"/>
</dbReference>
<dbReference type="GO" id="GO:0003677">
    <property type="term" value="F:DNA binding"/>
    <property type="evidence" value="ECO:0007669"/>
    <property type="project" value="UniProtKB-KW"/>
</dbReference>
<dbReference type="InterPro" id="IPR014284">
    <property type="entry name" value="RNA_pol_sigma-70_dom"/>
</dbReference>
<comment type="similarity">
    <text evidence="1">Belongs to the sigma-70 factor family. ECF subfamily.</text>
</comment>
<keyword evidence="3" id="KW-0731">Sigma factor</keyword>
<evidence type="ECO:0000256" key="5">
    <source>
        <dbReference type="ARBA" id="ARBA00023163"/>
    </source>
</evidence>
<evidence type="ECO:0000256" key="4">
    <source>
        <dbReference type="ARBA" id="ARBA00023125"/>
    </source>
</evidence>
<dbReference type="AlphaFoldDB" id="A0A918K0H4"/>
<dbReference type="Gene3D" id="1.10.1740.10">
    <property type="match status" value="1"/>
</dbReference>
<dbReference type="RefSeq" id="WP_229809295.1">
    <property type="nucleotide sequence ID" value="NZ_BMWS01000029.1"/>
</dbReference>
<evidence type="ECO:0000313" key="8">
    <source>
        <dbReference type="EMBL" id="GGX30283.1"/>
    </source>
</evidence>
<accession>A0A918K0H4</accession>
<gene>
    <name evidence="8" type="ORF">GCM10007384_34240</name>
</gene>
<dbReference type="Pfam" id="PF04542">
    <property type="entry name" value="Sigma70_r2"/>
    <property type="match status" value="1"/>
</dbReference>
<name>A0A918K0H4_9FLAO</name>
<evidence type="ECO:0000313" key="9">
    <source>
        <dbReference type="Proteomes" id="UP000601108"/>
    </source>
</evidence>
<dbReference type="Gene3D" id="1.10.10.10">
    <property type="entry name" value="Winged helix-like DNA-binding domain superfamily/Winged helix DNA-binding domain"/>
    <property type="match status" value="1"/>
</dbReference>
<protein>
    <submittedName>
        <fullName evidence="8">RNA polymerase subunit sigma</fullName>
    </submittedName>
</protein>
<keyword evidence="9" id="KW-1185">Reference proteome</keyword>
<evidence type="ECO:0000259" key="7">
    <source>
        <dbReference type="Pfam" id="PF08281"/>
    </source>
</evidence>
<organism evidence="8 9">
    <name type="scientific">Aquimarina muelleri</name>
    <dbReference type="NCBI Taxonomy" id="279356"/>
    <lineage>
        <taxon>Bacteria</taxon>
        <taxon>Pseudomonadati</taxon>
        <taxon>Bacteroidota</taxon>
        <taxon>Flavobacteriia</taxon>
        <taxon>Flavobacteriales</taxon>
        <taxon>Flavobacteriaceae</taxon>
        <taxon>Aquimarina</taxon>
    </lineage>
</organism>
<evidence type="ECO:0000256" key="2">
    <source>
        <dbReference type="ARBA" id="ARBA00023015"/>
    </source>
</evidence>